<proteinExistence type="inferred from homology"/>
<feature type="transmembrane region" description="Helical" evidence="9">
    <location>
        <begin position="339"/>
        <end position="360"/>
    </location>
</feature>
<feature type="transmembrane region" description="Helical" evidence="9">
    <location>
        <begin position="188"/>
        <end position="209"/>
    </location>
</feature>
<comment type="similarity">
    <text evidence="2 9">Belongs to the branched chain amino acid transporter family.</text>
</comment>
<keyword evidence="5 9" id="KW-0812">Transmembrane</keyword>
<feature type="transmembrane region" description="Helical" evidence="9">
    <location>
        <begin position="112"/>
        <end position="134"/>
    </location>
</feature>
<evidence type="ECO:0000256" key="9">
    <source>
        <dbReference type="RuleBase" id="RU362122"/>
    </source>
</evidence>
<evidence type="ECO:0000256" key="8">
    <source>
        <dbReference type="ARBA" id="ARBA00023136"/>
    </source>
</evidence>
<keyword evidence="6 9" id="KW-0029">Amino-acid transport</keyword>
<dbReference type="NCBIfam" id="TIGR00796">
    <property type="entry name" value="livcs"/>
    <property type="match status" value="1"/>
</dbReference>
<evidence type="ECO:0000256" key="3">
    <source>
        <dbReference type="ARBA" id="ARBA00022448"/>
    </source>
</evidence>
<evidence type="ECO:0000256" key="7">
    <source>
        <dbReference type="ARBA" id="ARBA00022989"/>
    </source>
</evidence>
<dbReference type="Pfam" id="PF05525">
    <property type="entry name" value="Branch_AA_trans"/>
    <property type="match status" value="1"/>
</dbReference>
<organism evidence="10 11">
    <name type="scientific">Paraclostridium ghonii</name>
    <dbReference type="NCBI Taxonomy" id="29358"/>
    <lineage>
        <taxon>Bacteria</taxon>
        <taxon>Bacillati</taxon>
        <taxon>Bacillota</taxon>
        <taxon>Clostridia</taxon>
        <taxon>Peptostreptococcales</taxon>
        <taxon>Peptostreptococcaceae</taxon>
        <taxon>Paraclostridium</taxon>
    </lineage>
</organism>
<feature type="transmembrane region" description="Helical" evidence="9">
    <location>
        <begin position="221"/>
        <end position="240"/>
    </location>
</feature>
<protein>
    <recommendedName>
        <fullName evidence="9">Branched-chain amino acid transport system carrier protein</fullName>
    </recommendedName>
</protein>
<comment type="function">
    <text evidence="9">Component of the transport system for branched-chain amino acids.</text>
</comment>
<evidence type="ECO:0000313" key="11">
    <source>
        <dbReference type="Proteomes" id="UP001232584"/>
    </source>
</evidence>
<feature type="transmembrane region" description="Helical" evidence="9">
    <location>
        <begin position="316"/>
        <end position="333"/>
    </location>
</feature>
<feature type="transmembrane region" description="Helical" evidence="9">
    <location>
        <begin position="81"/>
        <end position="100"/>
    </location>
</feature>
<evidence type="ECO:0000256" key="4">
    <source>
        <dbReference type="ARBA" id="ARBA00022475"/>
    </source>
</evidence>
<feature type="transmembrane region" description="Helical" evidence="9">
    <location>
        <begin position="39"/>
        <end position="60"/>
    </location>
</feature>
<dbReference type="PANTHER" id="PTHR30588">
    <property type="entry name" value="BRANCHED-CHAIN AMINO ACID TRANSPORT SYSTEM 2 CARRIER PROTEIN"/>
    <property type="match status" value="1"/>
</dbReference>
<sequence length="432" mass="45726">MKKQYLDTIVVGFALFAMFFGAGNLIFPPYLGVVSGEHWILGFSGFIIADVGLALLAILAAAKCDGDISKVLSRSGKKLSIVLATAIMICLGPLLAIPRTGATTFEMGMQPIFPGFSPVLFSVIFFGVTLVLTIKPSKVVDIIGKYLTPALLVALIFLIIMGIVSPLGDLNQPARIDTVFAEGIGQGYQTMDALGGIALSAVIILSLIQKGYTEESQKIKLTLYAGFVAGIALVIVYGGLTYLGSSVAHQFQGVNPSDINQTALIVNITEQLLGKPGKIVLAIIVALACLTTSIGLVSATAQYFTKLSNGKVKYETIVIGVCIFSAVVANFGVSTIIKFAAPILSVIYPAAIVLVLMTLFNDKIKNDNAFKGATYVALIITILTVISSKGVNIPFVNELPFHKLGFNWVVPVVIAGIIGSFIPSKNKKDSEI</sequence>
<accession>A0ABU0N2U4</accession>
<feature type="transmembrane region" description="Helical" evidence="9">
    <location>
        <begin position="5"/>
        <end position="27"/>
    </location>
</feature>
<feature type="transmembrane region" description="Helical" evidence="9">
    <location>
        <begin position="405"/>
        <end position="422"/>
    </location>
</feature>
<dbReference type="Gene3D" id="1.20.1740.10">
    <property type="entry name" value="Amino acid/polyamine transporter I"/>
    <property type="match status" value="1"/>
</dbReference>
<dbReference type="EMBL" id="JAUSWG010000009">
    <property type="protein sequence ID" value="MDQ0557138.1"/>
    <property type="molecule type" value="Genomic_DNA"/>
</dbReference>
<gene>
    <name evidence="10" type="ORF">QOZ92_002256</name>
</gene>
<keyword evidence="3 9" id="KW-0813">Transport</keyword>
<feature type="transmembrane region" description="Helical" evidence="9">
    <location>
        <begin position="146"/>
        <end position="168"/>
    </location>
</feature>
<evidence type="ECO:0000313" key="10">
    <source>
        <dbReference type="EMBL" id="MDQ0557138.1"/>
    </source>
</evidence>
<keyword evidence="7 9" id="KW-1133">Transmembrane helix</keyword>
<keyword evidence="4" id="KW-1003">Cell membrane</keyword>
<dbReference type="RefSeq" id="WP_307507812.1">
    <property type="nucleotide sequence ID" value="NZ_BAAACE010000012.1"/>
</dbReference>
<dbReference type="InterPro" id="IPR004685">
    <property type="entry name" value="Brnchd-chn_aa_trnsp_Livcs"/>
</dbReference>
<keyword evidence="11" id="KW-1185">Reference proteome</keyword>
<evidence type="ECO:0000256" key="1">
    <source>
        <dbReference type="ARBA" id="ARBA00004651"/>
    </source>
</evidence>
<feature type="transmembrane region" description="Helical" evidence="9">
    <location>
        <begin position="279"/>
        <end position="304"/>
    </location>
</feature>
<evidence type="ECO:0000256" key="6">
    <source>
        <dbReference type="ARBA" id="ARBA00022970"/>
    </source>
</evidence>
<evidence type="ECO:0000256" key="2">
    <source>
        <dbReference type="ARBA" id="ARBA00008540"/>
    </source>
</evidence>
<comment type="subcellular location">
    <subcellularLocation>
        <location evidence="1 9">Cell membrane</location>
        <topology evidence="1 9">Multi-pass membrane protein</topology>
    </subcellularLocation>
</comment>
<name>A0ABU0N2U4_9FIRM</name>
<dbReference type="Proteomes" id="UP001232584">
    <property type="component" value="Unassembled WGS sequence"/>
</dbReference>
<dbReference type="PANTHER" id="PTHR30588:SF0">
    <property type="entry name" value="BRANCHED-CHAIN AMINO ACID PERMEASE BRNQ"/>
    <property type="match status" value="1"/>
</dbReference>
<keyword evidence="8 9" id="KW-0472">Membrane</keyword>
<comment type="caution">
    <text evidence="10">The sequence shown here is derived from an EMBL/GenBank/DDBJ whole genome shotgun (WGS) entry which is preliminary data.</text>
</comment>
<feature type="transmembrane region" description="Helical" evidence="9">
    <location>
        <begin position="372"/>
        <end position="393"/>
    </location>
</feature>
<evidence type="ECO:0000256" key="5">
    <source>
        <dbReference type="ARBA" id="ARBA00022692"/>
    </source>
</evidence>
<reference evidence="10 11" key="1">
    <citation type="submission" date="2023-07" db="EMBL/GenBank/DDBJ databases">
        <title>Genomic Encyclopedia of Type Strains, Phase IV (KMG-IV): sequencing the most valuable type-strain genomes for metagenomic binning, comparative biology and taxonomic classification.</title>
        <authorList>
            <person name="Goeker M."/>
        </authorList>
    </citation>
    <scope>NUCLEOTIDE SEQUENCE [LARGE SCALE GENOMIC DNA]</scope>
    <source>
        <strain evidence="10 11">DSM 15049</strain>
    </source>
</reference>